<evidence type="ECO:0000313" key="2">
    <source>
        <dbReference type="EMBL" id="ENV00947.1"/>
    </source>
</evidence>
<keyword evidence="3" id="KW-1185">Reference proteome</keyword>
<organism evidence="2 3">
    <name type="scientific">Acinetobacter variabilis</name>
    <dbReference type="NCBI Taxonomy" id="70346"/>
    <lineage>
        <taxon>Bacteria</taxon>
        <taxon>Pseudomonadati</taxon>
        <taxon>Pseudomonadota</taxon>
        <taxon>Gammaproteobacteria</taxon>
        <taxon>Moraxellales</taxon>
        <taxon>Moraxellaceae</taxon>
        <taxon>Acinetobacter</taxon>
    </lineage>
</organism>
<protein>
    <submittedName>
        <fullName evidence="2">Uncharacterized protein</fullName>
    </submittedName>
</protein>
<dbReference type="RefSeq" id="WP_004787887.1">
    <property type="nucleotide sequence ID" value="NZ_JAHPWV010000059.1"/>
</dbReference>
<gene>
    <name evidence="2" type="ORF">F969_00033</name>
</gene>
<dbReference type="AlphaFoldDB" id="N8VM13"/>
<comment type="caution">
    <text evidence="2">The sequence shown here is derived from an EMBL/GenBank/DDBJ whole genome shotgun (WGS) entry which is preliminary data.</text>
</comment>
<dbReference type="HOGENOM" id="CLU_843665_0_0_6"/>
<reference evidence="2 3" key="1">
    <citation type="submission" date="2013-02" db="EMBL/GenBank/DDBJ databases">
        <title>The Genome Sequence of Acinetobacter sp. NIPH 899.</title>
        <authorList>
            <consortium name="The Broad Institute Genome Sequencing Platform"/>
            <consortium name="The Broad Institute Genome Sequencing Center for Infectious Disease"/>
            <person name="Cerqueira G."/>
            <person name="Feldgarden M."/>
            <person name="Courvalin P."/>
            <person name="Perichon B."/>
            <person name="Grillot-Courvalin C."/>
            <person name="Clermont D."/>
            <person name="Rocha E."/>
            <person name="Yoon E.-J."/>
            <person name="Nemec A."/>
            <person name="Walker B."/>
            <person name="Young S.K."/>
            <person name="Zeng Q."/>
            <person name="Gargeya S."/>
            <person name="Fitzgerald M."/>
            <person name="Haas B."/>
            <person name="Abouelleil A."/>
            <person name="Alvarado L."/>
            <person name="Arachchi H.M."/>
            <person name="Berlin A.M."/>
            <person name="Chapman S.B."/>
            <person name="Dewar J."/>
            <person name="Goldberg J."/>
            <person name="Griggs A."/>
            <person name="Gujja S."/>
            <person name="Hansen M."/>
            <person name="Howarth C."/>
            <person name="Imamovic A."/>
            <person name="Larimer J."/>
            <person name="McCowan C."/>
            <person name="Murphy C."/>
            <person name="Neiman D."/>
            <person name="Pearson M."/>
            <person name="Priest M."/>
            <person name="Roberts A."/>
            <person name="Saif S."/>
            <person name="Shea T."/>
            <person name="Sisk P."/>
            <person name="Sykes S."/>
            <person name="Wortman J."/>
            <person name="Nusbaum C."/>
            <person name="Birren B."/>
        </authorList>
    </citation>
    <scope>NUCLEOTIDE SEQUENCE [LARGE SCALE GENOMIC DNA]</scope>
    <source>
        <strain evidence="2 3">NIPH 899</strain>
    </source>
</reference>
<sequence>MSELNDNDELNEFGYTEEELAKLAELDAANEHSDELTDTPANEDVIEPAPVNTDEPGDDLTLDDDFIDDLLQPGEVKKDPEPAKEPEIDPEPTPEPEVEPEPIPDYSEQLEELEQQKQAVQGEVDDTLDQLQKLAEDFDDGEISQGKYDIEKLKLERALRRQERTLEQVEQDYQSLSSEATTKVEQYHESRRTVWREDLVSFLEDPANAVIANNQHIAQQFDGLLQSMGQSGVFEGLNNQQILQSVRNQLSFRVPELSKTAYTPKQNTQPKPPKPSQADAKVPASLSQMSAQEMPADDPFAYIRKLSGVKYEEAISKLSPEQQEAFLYG</sequence>
<feature type="region of interest" description="Disordered" evidence="1">
    <location>
        <begin position="259"/>
        <end position="293"/>
    </location>
</feature>
<feature type="compositionally biased region" description="Acidic residues" evidence="1">
    <location>
        <begin position="55"/>
        <end position="68"/>
    </location>
</feature>
<dbReference type="Gene3D" id="1.20.1480.30">
    <property type="entry name" value="Designed four-helix bundle protein"/>
    <property type="match status" value="1"/>
</dbReference>
<name>N8VM13_9GAMM</name>
<proteinExistence type="predicted"/>
<feature type="compositionally biased region" description="Basic and acidic residues" evidence="1">
    <location>
        <begin position="25"/>
        <end position="35"/>
    </location>
</feature>
<dbReference type="PATRIC" id="fig|1217710.3.peg.29"/>
<evidence type="ECO:0000256" key="1">
    <source>
        <dbReference type="SAM" id="MobiDB-lite"/>
    </source>
</evidence>
<dbReference type="EMBL" id="APPE01000006">
    <property type="protein sequence ID" value="ENV00947.1"/>
    <property type="molecule type" value="Genomic_DNA"/>
</dbReference>
<feature type="region of interest" description="Disordered" evidence="1">
    <location>
        <begin position="25"/>
        <end position="125"/>
    </location>
</feature>
<feature type="compositionally biased region" description="Acidic residues" evidence="1">
    <location>
        <begin position="88"/>
        <end position="113"/>
    </location>
</feature>
<dbReference type="Proteomes" id="UP000013070">
    <property type="component" value="Unassembled WGS sequence"/>
</dbReference>
<accession>N8VM13</accession>
<feature type="compositionally biased region" description="Basic and acidic residues" evidence="1">
    <location>
        <begin position="75"/>
        <end position="87"/>
    </location>
</feature>
<evidence type="ECO:0000313" key="3">
    <source>
        <dbReference type="Proteomes" id="UP000013070"/>
    </source>
</evidence>